<gene>
    <name evidence="1" type="ORF">UFOPK3773_02124</name>
</gene>
<sequence length="616" mass="62156">MTTYDYDPATNLPLSMTETTAQSQTRTTTYSYDRFGQLTSTAVNGTVLQTITYRADGTPQVTRYANGTSSTIVLDDNSNIRQLTYAGFAGGATLSEADTHSTENAILTRTLRAPDGTYTMSATYDLDHRVTAAHHSGTIPLTTRSTTLDFSGPSGANGNRQSQTSVAAGGATTTSTFTYDDANRLTATTLPGLSGTIAYDTHGRTTTIGATALSYDAGGRLTDAVGPRGTLAFNGDGSIAYTPASGPSVTLRPSGDLLLDGAGQIVGQLISLAGGVTVALDAAGVPAAWQYADLQGSAAWTTTGNAAPTSTTVYDPWGVRISTSAVASPTTPLDLALAMRGWAGSSRLLVGDDAYSIGDRQYSPETGRFLQRDPLQGGSLNAYEYASGDPLNSKDHTGQLSVGKWVGLALTVILGAVVAVATGGAAAPAAAATIGSTAKAFAVGAAIGAAQSAVINTVEQAIDNGGFDNFKLDSFGIAVGFGAAAGGVMGGAKHAYAGWNVAPVDVLAADPALDFSFGMDYVDNSGFGNAFTPGELALFGVDPLVAAGTSLTLGEGFTLAAKSVPLSLAKWGVGYTVKTAAAGGFSKPTPPSTGGGLLEVDAGSAGAVLVDSAARG</sequence>
<dbReference type="PANTHER" id="PTHR32305:SF15">
    <property type="entry name" value="PROTEIN RHSA-RELATED"/>
    <property type="match status" value="1"/>
</dbReference>
<dbReference type="NCBIfam" id="TIGR03696">
    <property type="entry name" value="Rhs_assc_core"/>
    <property type="match status" value="1"/>
</dbReference>
<dbReference type="InterPro" id="IPR050708">
    <property type="entry name" value="T6SS_VgrG/RHS"/>
</dbReference>
<protein>
    <submittedName>
        <fullName evidence="1">Unannotated protein</fullName>
    </submittedName>
</protein>
<dbReference type="EMBL" id="CAFBNF010000331">
    <property type="protein sequence ID" value="CAB4963110.1"/>
    <property type="molecule type" value="Genomic_DNA"/>
</dbReference>
<name>A0A6J7L4H8_9ZZZZ</name>
<dbReference type="InterPro" id="IPR022385">
    <property type="entry name" value="Rhs_assc_core"/>
</dbReference>
<accession>A0A6J7L4H8</accession>
<dbReference type="AlphaFoldDB" id="A0A6J7L4H8"/>
<dbReference type="PANTHER" id="PTHR32305">
    <property type="match status" value="1"/>
</dbReference>
<proteinExistence type="predicted"/>
<dbReference type="Gene3D" id="2.180.10.10">
    <property type="entry name" value="RHS repeat-associated core"/>
    <property type="match status" value="1"/>
</dbReference>
<reference evidence="1" key="1">
    <citation type="submission" date="2020-05" db="EMBL/GenBank/DDBJ databases">
        <authorList>
            <person name="Chiriac C."/>
            <person name="Salcher M."/>
            <person name="Ghai R."/>
            <person name="Kavagutti S V."/>
        </authorList>
    </citation>
    <scope>NUCLEOTIDE SEQUENCE</scope>
</reference>
<organism evidence="1">
    <name type="scientific">freshwater metagenome</name>
    <dbReference type="NCBI Taxonomy" id="449393"/>
    <lineage>
        <taxon>unclassified sequences</taxon>
        <taxon>metagenomes</taxon>
        <taxon>ecological metagenomes</taxon>
    </lineage>
</organism>
<evidence type="ECO:0000313" key="1">
    <source>
        <dbReference type="EMBL" id="CAB4963110.1"/>
    </source>
</evidence>